<sequence length="52" mass="6090">MFIRDKGFWHQLGAHILIENTSEHRTKAQGIYLSLSFGTNKVDWLLQVEFGR</sequence>
<gene>
    <name evidence="1" type="ORF">GCM10011571_12050</name>
</gene>
<organism evidence="1 2">
    <name type="scientific">Marinithermofilum abyssi</name>
    <dbReference type="NCBI Taxonomy" id="1571185"/>
    <lineage>
        <taxon>Bacteria</taxon>
        <taxon>Bacillati</taxon>
        <taxon>Bacillota</taxon>
        <taxon>Bacilli</taxon>
        <taxon>Bacillales</taxon>
        <taxon>Thermoactinomycetaceae</taxon>
        <taxon>Marinithermofilum</taxon>
    </lineage>
</organism>
<evidence type="ECO:0000313" key="2">
    <source>
        <dbReference type="Proteomes" id="UP000625210"/>
    </source>
</evidence>
<dbReference type="Proteomes" id="UP000625210">
    <property type="component" value="Unassembled WGS sequence"/>
</dbReference>
<dbReference type="EMBL" id="BMHQ01000003">
    <property type="protein sequence ID" value="GGE12244.1"/>
    <property type="molecule type" value="Genomic_DNA"/>
</dbReference>
<dbReference type="AlphaFoldDB" id="A0A8J2VGV7"/>
<evidence type="ECO:0000313" key="1">
    <source>
        <dbReference type="EMBL" id="GGE12244.1"/>
    </source>
</evidence>
<proteinExistence type="predicted"/>
<name>A0A8J2VGV7_9BACL</name>
<keyword evidence="2" id="KW-1185">Reference proteome</keyword>
<comment type="caution">
    <text evidence="1">The sequence shown here is derived from an EMBL/GenBank/DDBJ whole genome shotgun (WGS) entry which is preliminary data.</text>
</comment>
<accession>A0A8J2VGV7</accession>
<protein>
    <submittedName>
        <fullName evidence="1">Uncharacterized protein</fullName>
    </submittedName>
</protein>
<reference evidence="1" key="1">
    <citation type="journal article" date="2014" name="Int. J. Syst. Evol. Microbiol.">
        <title>Complete genome sequence of Corynebacterium casei LMG S-19264T (=DSM 44701T), isolated from a smear-ripened cheese.</title>
        <authorList>
            <consortium name="US DOE Joint Genome Institute (JGI-PGF)"/>
            <person name="Walter F."/>
            <person name="Albersmeier A."/>
            <person name="Kalinowski J."/>
            <person name="Ruckert C."/>
        </authorList>
    </citation>
    <scope>NUCLEOTIDE SEQUENCE</scope>
    <source>
        <strain evidence="1">CGMCC 1.15179</strain>
    </source>
</reference>
<reference evidence="1" key="2">
    <citation type="submission" date="2020-09" db="EMBL/GenBank/DDBJ databases">
        <authorList>
            <person name="Sun Q."/>
            <person name="Zhou Y."/>
        </authorList>
    </citation>
    <scope>NUCLEOTIDE SEQUENCE</scope>
    <source>
        <strain evidence="1">CGMCC 1.15179</strain>
    </source>
</reference>